<dbReference type="OMA" id="THHTATE"/>
<dbReference type="InterPro" id="IPR057684">
    <property type="entry name" value="DUF7924"/>
</dbReference>
<evidence type="ECO:0000313" key="4">
    <source>
        <dbReference type="Proteomes" id="UP000002624"/>
    </source>
</evidence>
<evidence type="ECO:0000259" key="2">
    <source>
        <dbReference type="Pfam" id="PF25545"/>
    </source>
</evidence>
<feature type="region of interest" description="Disordered" evidence="1">
    <location>
        <begin position="511"/>
        <end position="579"/>
    </location>
</feature>
<dbReference type="Proteomes" id="UP000002624">
    <property type="component" value="Unassembled WGS sequence"/>
</dbReference>
<name>C6HGH4_AJECH</name>
<dbReference type="EMBL" id="GG692426">
    <property type="protein sequence ID" value="EER40476.1"/>
    <property type="molecule type" value="Genomic_DNA"/>
</dbReference>
<dbReference type="HOGENOM" id="CLU_524760_0_0_1"/>
<feature type="region of interest" description="Disordered" evidence="1">
    <location>
        <begin position="418"/>
        <end position="453"/>
    </location>
</feature>
<feature type="domain" description="DUF7924" evidence="2">
    <location>
        <begin position="325"/>
        <end position="428"/>
    </location>
</feature>
<accession>C6HGH4</accession>
<organism evidence="3 4">
    <name type="scientific">Ajellomyces capsulatus (strain H143)</name>
    <name type="common">Darling's disease fungus</name>
    <name type="synonym">Histoplasma capsulatum</name>
    <dbReference type="NCBI Taxonomy" id="544712"/>
    <lineage>
        <taxon>Eukaryota</taxon>
        <taxon>Fungi</taxon>
        <taxon>Dikarya</taxon>
        <taxon>Ascomycota</taxon>
        <taxon>Pezizomycotina</taxon>
        <taxon>Eurotiomycetes</taxon>
        <taxon>Eurotiomycetidae</taxon>
        <taxon>Onygenales</taxon>
        <taxon>Ajellomycetaceae</taxon>
        <taxon>Histoplasma</taxon>
    </lineage>
</organism>
<proteinExistence type="predicted"/>
<evidence type="ECO:0000256" key="1">
    <source>
        <dbReference type="SAM" id="MobiDB-lite"/>
    </source>
</evidence>
<evidence type="ECO:0000313" key="3">
    <source>
        <dbReference type="EMBL" id="EER40476.1"/>
    </source>
</evidence>
<dbReference type="AlphaFoldDB" id="C6HGH4"/>
<dbReference type="eggNOG" id="ENOG502RP0I">
    <property type="taxonomic scope" value="Eukaryota"/>
</dbReference>
<gene>
    <name evidence="3" type="ORF">HCDG_05065</name>
</gene>
<dbReference type="STRING" id="544712.C6HGH4"/>
<dbReference type="Pfam" id="PF25545">
    <property type="entry name" value="DUF7924"/>
    <property type="match status" value="2"/>
</dbReference>
<reference evidence="4" key="1">
    <citation type="submission" date="2009-05" db="EMBL/GenBank/DDBJ databases">
        <title>The genome sequence of Ajellomyces capsulatus strain H143.</title>
        <authorList>
            <person name="Champion M."/>
            <person name="Cuomo C.A."/>
            <person name="Ma L.-J."/>
            <person name="Henn M.R."/>
            <person name="Sil A."/>
            <person name="Goldman B."/>
            <person name="Young S.K."/>
            <person name="Kodira C.D."/>
            <person name="Zeng Q."/>
            <person name="Koehrsen M."/>
            <person name="Alvarado L."/>
            <person name="Berlin A.M."/>
            <person name="Borenstein D."/>
            <person name="Chen Z."/>
            <person name="Engels R."/>
            <person name="Freedman E."/>
            <person name="Gellesch M."/>
            <person name="Goldberg J."/>
            <person name="Griggs A."/>
            <person name="Gujja S."/>
            <person name="Heiman D.I."/>
            <person name="Hepburn T.A."/>
            <person name="Howarth C."/>
            <person name="Jen D."/>
            <person name="Larson L."/>
            <person name="Lewis B."/>
            <person name="Mehta T."/>
            <person name="Park D."/>
            <person name="Pearson M."/>
            <person name="Roberts A."/>
            <person name="Saif S."/>
            <person name="Shea T.D."/>
            <person name="Shenoy N."/>
            <person name="Sisk P."/>
            <person name="Stolte C."/>
            <person name="Sykes S."/>
            <person name="Walk T."/>
            <person name="White J."/>
            <person name="Yandava C."/>
            <person name="Klein B."/>
            <person name="McEwen J.G."/>
            <person name="Puccia R."/>
            <person name="Goldman G.H."/>
            <person name="Felipe M.S."/>
            <person name="Nino-Vega G."/>
            <person name="San-Blas G."/>
            <person name="Taylor J.W."/>
            <person name="Mendoza L."/>
            <person name="Galagan J.E."/>
            <person name="Nusbaum C."/>
            <person name="Birren B.W."/>
        </authorList>
    </citation>
    <scope>NUCLEOTIDE SEQUENCE [LARGE SCALE GENOMIC DNA]</scope>
    <source>
        <strain evidence="4">H143</strain>
    </source>
</reference>
<dbReference type="OrthoDB" id="5426775at2759"/>
<feature type="domain" description="DUF7924" evidence="2">
    <location>
        <begin position="196"/>
        <end position="298"/>
    </location>
</feature>
<feature type="compositionally biased region" description="Low complexity" evidence="1">
    <location>
        <begin position="420"/>
        <end position="453"/>
    </location>
</feature>
<dbReference type="VEuPathDB" id="FungiDB:HCDG_05065"/>
<sequence>MSSYTTKFTAPCLGFDIKEIILNLRTAFSTTQSLFEGLNSTFLEYNIWVDQILGSQAEDAIELTGRHHGNNLQHHYGNKFHVQRRGSPIEHWVDTSSWPFNPSLDNDILIPPFPNESASTVPHCFSSIQSLSGVSVASSESLCYQGPLDYRGICIYRNEPPEPLMQKATQIITEEHDPSTTSSLLHGEAALQELSKLPRRLWNATEEEVFEELGNRLTPGRDHDHDHYHYDDTDDHRLHPTLTCSIKRQWTESVSVPLLPDFHTAPFLPDPKPDKAYGFSHDAFTHAQHAIIPTLTESAAACASPSASCSEAETEIPSSPSPNFSRGYASPDAHLFFPFFTAEFASMATGGTHHTATEEASSAAAISLNSLLELHRRTVGTHQFDETQPWFFSLTMDQQIARLNVHWITVGGRSRARKAQQSQFHSHSQSQSQSQLQIQLRQQRHTTAATATSTSTSRLFNTELLSIYLLSDTNSLRDLQRAICNTLRYGRDVLLPKVRLLLDLCQHLPGESRSVSSSNQTERGLSRDGEVGSCRPSVVDGSAVEENGEGPEGQRQLQEQEYDQDQQGTWEGEAPDVFL</sequence>
<feature type="compositionally biased region" description="Polar residues" evidence="1">
    <location>
        <begin position="513"/>
        <end position="523"/>
    </location>
</feature>
<protein>
    <recommendedName>
        <fullName evidence="2">DUF7924 domain-containing protein</fullName>
    </recommendedName>
</protein>